<dbReference type="GO" id="GO:0005886">
    <property type="term" value="C:plasma membrane"/>
    <property type="evidence" value="ECO:0007669"/>
    <property type="project" value="UniProtKB-SubCell"/>
</dbReference>
<feature type="domain" description="G-protein coupled receptors family 2 profile 2" evidence="16">
    <location>
        <begin position="118"/>
        <end position="374"/>
    </location>
</feature>
<keyword evidence="10" id="KW-0807">Transducer</keyword>
<evidence type="ECO:0000259" key="15">
    <source>
        <dbReference type="PROSITE" id="PS50227"/>
    </source>
</evidence>
<dbReference type="Pfam" id="PF02793">
    <property type="entry name" value="HRM"/>
    <property type="match status" value="1"/>
</dbReference>
<keyword evidence="3" id="KW-1003">Cell membrane</keyword>
<evidence type="ECO:0000256" key="3">
    <source>
        <dbReference type="ARBA" id="ARBA00022475"/>
    </source>
</evidence>
<keyword evidence="9" id="KW-0325">Glycoprotein</keyword>
<dbReference type="GO" id="GO:0007166">
    <property type="term" value="P:cell surface receptor signaling pathway"/>
    <property type="evidence" value="ECO:0007669"/>
    <property type="project" value="InterPro"/>
</dbReference>
<evidence type="ECO:0000256" key="12">
    <source>
        <dbReference type="ARBA" id="ARBA00071387"/>
    </source>
</evidence>
<dbReference type="InterPro" id="IPR050332">
    <property type="entry name" value="GPCR_2"/>
</dbReference>
<sequence>MALPSLMFPMLENTTLEELQCLLAEATGAELEAAVSGASCPRAWDSVTCWPTSPADTLVLMPCFSELNGMPYDTSQNASRWCHANGTWSSYSNYSSCEAMLPKMPVVEVIDEVIVEVATTLYFTGYSVSLAALVVAVTIFLYFKELRCLRNAIHMNLMWAYILTDFWWILTGIVEVSEKVSSSVCVVLVLLFYYFQMTNFFWMFVEGLYLYMLVVQTFTGKLMQMRAYILIGWGVPLVIITAWGIAKGLTTGTGDPTVPSAEPLRLHCPWMDVDAYDSIHMGPIMLVLFANLGFLARIMWVLITKLRSANTVETQQYRKASKALLVLIPLLGITYILMIAGPTEGFSAEVYGNIRAVLLSTQGFTVALFYCFLNSEVQTAVRHRLDSWQTARSLGGAGSGARRLKRSNSRDGSPRSRTESIRVGDVMPAGGPREVSDSQL</sequence>
<comment type="subcellular location">
    <subcellularLocation>
        <location evidence="1">Cell membrane</location>
        <topology evidence="1">Multi-pass membrane protein</topology>
    </subcellularLocation>
</comment>
<dbReference type="EMBL" id="MN663112">
    <property type="protein sequence ID" value="QJW39064.1"/>
    <property type="molecule type" value="mRNA"/>
</dbReference>
<evidence type="ECO:0000256" key="10">
    <source>
        <dbReference type="ARBA" id="ARBA00023224"/>
    </source>
</evidence>
<keyword evidence="4 14" id="KW-0812">Transmembrane</keyword>
<dbReference type="PROSITE" id="PS50227">
    <property type="entry name" value="G_PROTEIN_RECEP_F2_3"/>
    <property type="match status" value="1"/>
</dbReference>
<comment type="similarity">
    <text evidence="2">Belongs to the G-protein coupled receptor 2 family.</text>
</comment>
<feature type="region of interest" description="Disordered" evidence="13">
    <location>
        <begin position="393"/>
        <end position="440"/>
    </location>
</feature>
<keyword evidence="8 17" id="KW-0675">Receptor</keyword>
<dbReference type="GO" id="GO:0008528">
    <property type="term" value="F:G protein-coupled peptide receptor activity"/>
    <property type="evidence" value="ECO:0007669"/>
    <property type="project" value="TreeGrafter"/>
</dbReference>
<keyword evidence="5 14" id="KW-1133">Transmembrane helix</keyword>
<gene>
    <name evidence="17" type="primary">CRF-DHR</name>
</gene>
<dbReference type="InterPro" id="IPR001879">
    <property type="entry name" value="GPCR_2_extracellular_dom"/>
</dbReference>
<dbReference type="Gene3D" id="1.20.1070.10">
    <property type="entry name" value="Rhodopsin 7-helix transmembrane proteins"/>
    <property type="match status" value="1"/>
</dbReference>
<protein>
    <recommendedName>
        <fullName evidence="12">Diuretic hormone receptor</fullName>
    </recommendedName>
</protein>
<feature type="transmembrane region" description="Helical" evidence="14">
    <location>
        <begin position="323"/>
        <end position="342"/>
    </location>
</feature>
<dbReference type="InterPro" id="IPR000832">
    <property type="entry name" value="GPCR_2_secretin-like"/>
</dbReference>
<dbReference type="AlphaFoldDB" id="A0A6M5UKY6"/>
<dbReference type="Gene3D" id="4.10.1240.10">
    <property type="entry name" value="GPCR, family 2, extracellular hormone receptor domain"/>
    <property type="match status" value="1"/>
</dbReference>
<dbReference type="FunFam" id="1.20.1070.10:FF:000155">
    <property type="entry name" value="diuretic hormone receptor isoform X1"/>
    <property type="match status" value="1"/>
</dbReference>
<name>A0A6M5UKY6_SCHGR</name>
<feature type="transmembrane region" description="Helical" evidence="14">
    <location>
        <begin position="155"/>
        <end position="174"/>
    </location>
</feature>
<feature type="transmembrane region" description="Helical" evidence="14">
    <location>
        <begin position="186"/>
        <end position="215"/>
    </location>
</feature>
<proteinExistence type="evidence at transcript level"/>
<dbReference type="InterPro" id="IPR036445">
    <property type="entry name" value="GPCR_2_extracell_dom_sf"/>
</dbReference>
<dbReference type="OrthoDB" id="5967113at2759"/>
<dbReference type="InterPro" id="IPR017981">
    <property type="entry name" value="GPCR_2-like_7TM"/>
</dbReference>
<feature type="domain" description="G-protein coupled receptors family 2 profile 1" evidence="15">
    <location>
        <begin position="20"/>
        <end position="101"/>
    </location>
</feature>
<evidence type="ECO:0000256" key="7">
    <source>
        <dbReference type="ARBA" id="ARBA00023136"/>
    </source>
</evidence>
<dbReference type="PANTHER" id="PTHR45620:SF15">
    <property type="entry name" value="DIURETIC HORMONE 44 RECEPTOR 1-RELATED"/>
    <property type="match status" value="1"/>
</dbReference>
<evidence type="ECO:0000256" key="14">
    <source>
        <dbReference type="SAM" id="Phobius"/>
    </source>
</evidence>
<evidence type="ECO:0000256" key="2">
    <source>
        <dbReference type="ARBA" id="ARBA00005314"/>
    </source>
</evidence>
<feature type="transmembrane region" description="Helical" evidence="14">
    <location>
        <begin position="227"/>
        <end position="246"/>
    </location>
</feature>
<dbReference type="GO" id="GO:0008036">
    <property type="term" value="F:diuretic hormone receptor activity"/>
    <property type="evidence" value="ECO:0007669"/>
    <property type="project" value="InterPro"/>
</dbReference>
<dbReference type="PRINTS" id="PR01127">
    <property type="entry name" value="DIUHORMONER"/>
</dbReference>
<evidence type="ECO:0000313" key="17">
    <source>
        <dbReference type="EMBL" id="QJW39064.1"/>
    </source>
</evidence>
<evidence type="ECO:0000256" key="8">
    <source>
        <dbReference type="ARBA" id="ARBA00023170"/>
    </source>
</evidence>
<dbReference type="InterPro" id="IPR017983">
    <property type="entry name" value="GPCR_2_secretin-like_CS"/>
</dbReference>
<dbReference type="SMART" id="SM00008">
    <property type="entry name" value="HormR"/>
    <property type="match status" value="1"/>
</dbReference>
<dbReference type="Pfam" id="PF00002">
    <property type="entry name" value="7tm_2"/>
    <property type="match status" value="1"/>
</dbReference>
<evidence type="ECO:0000256" key="13">
    <source>
        <dbReference type="SAM" id="MobiDB-lite"/>
    </source>
</evidence>
<accession>A0A6M5UKY6</accession>
<evidence type="ECO:0000256" key="1">
    <source>
        <dbReference type="ARBA" id="ARBA00004651"/>
    </source>
</evidence>
<evidence type="ECO:0000256" key="4">
    <source>
        <dbReference type="ARBA" id="ARBA00022692"/>
    </source>
</evidence>
<evidence type="ECO:0000259" key="16">
    <source>
        <dbReference type="PROSITE" id="PS50261"/>
    </source>
</evidence>
<evidence type="ECO:0000256" key="9">
    <source>
        <dbReference type="ARBA" id="ARBA00023180"/>
    </source>
</evidence>
<dbReference type="SUPFAM" id="SSF81321">
    <property type="entry name" value="Family A G protein-coupled receptor-like"/>
    <property type="match status" value="1"/>
</dbReference>
<feature type="transmembrane region" description="Helical" evidence="14">
    <location>
        <begin position="121"/>
        <end position="143"/>
    </location>
</feature>
<organism evidence="17">
    <name type="scientific">Schistocerca gregaria</name>
    <name type="common">Desert locust</name>
    <name type="synonym">Gryllus gregarius</name>
    <dbReference type="NCBI Taxonomy" id="7010"/>
    <lineage>
        <taxon>Eukaryota</taxon>
        <taxon>Metazoa</taxon>
        <taxon>Ecdysozoa</taxon>
        <taxon>Arthropoda</taxon>
        <taxon>Hexapoda</taxon>
        <taxon>Insecta</taxon>
        <taxon>Pterygota</taxon>
        <taxon>Neoptera</taxon>
        <taxon>Polyneoptera</taxon>
        <taxon>Orthoptera</taxon>
        <taxon>Caelifera</taxon>
        <taxon>Acrididea</taxon>
        <taxon>Acridomorpha</taxon>
        <taxon>Acridoidea</taxon>
        <taxon>Acrididae</taxon>
        <taxon>Cyrtacanthacridinae</taxon>
        <taxon>Schistocerca</taxon>
    </lineage>
</organism>
<evidence type="ECO:0000256" key="11">
    <source>
        <dbReference type="ARBA" id="ARBA00054836"/>
    </source>
</evidence>
<evidence type="ECO:0000256" key="5">
    <source>
        <dbReference type="ARBA" id="ARBA00022989"/>
    </source>
</evidence>
<dbReference type="PROSITE" id="PS50261">
    <property type="entry name" value="G_PROTEIN_RECEP_F2_4"/>
    <property type="match status" value="1"/>
</dbReference>
<dbReference type="PROSITE" id="PS00650">
    <property type="entry name" value="G_PROTEIN_RECEP_F2_2"/>
    <property type="match status" value="1"/>
</dbReference>
<dbReference type="GO" id="GO:0007188">
    <property type="term" value="P:adenylate cyclase-modulating G protein-coupled receptor signaling pathway"/>
    <property type="evidence" value="ECO:0007669"/>
    <property type="project" value="TreeGrafter"/>
</dbReference>
<dbReference type="PRINTS" id="PR00249">
    <property type="entry name" value="GPCRSECRETIN"/>
</dbReference>
<dbReference type="PANTHER" id="PTHR45620">
    <property type="entry name" value="PDF RECEPTOR-LIKE PROTEIN-RELATED"/>
    <property type="match status" value="1"/>
</dbReference>
<dbReference type="GO" id="GO:0017046">
    <property type="term" value="F:peptide hormone binding"/>
    <property type="evidence" value="ECO:0007669"/>
    <property type="project" value="TreeGrafter"/>
</dbReference>
<feature type="compositionally biased region" description="Basic and acidic residues" evidence="13">
    <location>
        <begin position="408"/>
        <end position="422"/>
    </location>
</feature>
<comment type="function">
    <text evidence="11">Receptor for the insect diurectic hormone. The activity of this receptor is mediated by G proteins which activate adenylyl cyclase.</text>
</comment>
<keyword evidence="6" id="KW-0297">G-protein coupled receptor</keyword>
<dbReference type="SUPFAM" id="SSF111418">
    <property type="entry name" value="Hormone receptor domain"/>
    <property type="match status" value="1"/>
</dbReference>
<reference evidence="17" key="1">
    <citation type="journal article" date="2020" name="Insect Biochem. Mol. Biol.">
        <title>Can BRET-based biosensors be used to characterize G-protein mediated signaling pathways of an insect GPCR, the Schistocerca gregaria CRF-related diuretic hormone receptor?</title>
        <authorList>
            <person name="Lismont E."/>
            <person name="Verbakel L."/>
            <person name="Vogel E."/>
            <person name="Corbisier J."/>
            <person name="Degroot G.N."/>
            <person name="Verdonck R."/>
            <person name="Verlinden H."/>
            <person name="Marchal E."/>
            <person name="Springael J.Y."/>
            <person name="Broeck J.V."/>
        </authorList>
    </citation>
    <scope>NUCLEOTIDE SEQUENCE</scope>
</reference>
<keyword evidence="7 14" id="KW-0472">Membrane</keyword>
<evidence type="ECO:0000256" key="6">
    <source>
        <dbReference type="ARBA" id="ARBA00023040"/>
    </source>
</evidence>
<feature type="transmembrane region" description="Helical" evidence="14">
    <location>
        <begin position="279"/>
        <end position="303"/>
    </location>
</feature>
<feature type="transmembrane region" description="Helical" evidence="14">
    <location>
        <begin position="354"/>
        <end position="373"/>
    </location>
</feature>
<dbReference type="InterPro" id="IPR002001">
    <property type="entry name" value="GPCR_2_diuretic_rcpt"/>
</dbReference>